<feature type="site" description="Contributes to redox potential value" evidence="4">
    <location>
        <position position="35"/>
    </location>
</feature>
<dbReference type="PROSITE" id="PS00194">
    <property type="entry name" value="THIOREDOXIN_1"/>
    <property type="match status" value="1"/>
</dbReference>
<evidence type="ECO:0000256" key="1">
    <source>
        <dbReference type="ARBA" id="ARBA00008987"/>
    </source>
</evidence>
<dbReference type="InterPro" id="IPR017937">
    <property type="entry name" value="Thioredoxin_CS"/>
</dbReference>
<sequence length="115" mass="12907">MMPPSFPNIGTRLNLHSKAEFYEQIFGGESPAILDCYAEWCGPCRAIAPKVQEFSDLYTDVKFFKFDVEKDPDLAAELGVRAMPTFMFFKDGQKYTEVVGANTPSIEDKIKALIA</sequence>
<organism evidence="7 8">
    <name type="scientific">Penicillium olsonii</name>
    <dbReference type="NCBI Taxonomy" id="99116"/>
    <lineage>
        <taxon>Eukaryota</taxon>
        <taxon>Fungi</taxon>
        <taxon>Dikarya</taxon>
        <taxon>Ascomycota</taxon>
        <taxon>Pezizomycotina</taxon>
        <taxon>Eurotiomycetes</taxon>
        <taxon>Eurotiomycetidae</taxon>
        <taxon>Eurotiales</taxon>
        <taxon>Aspergillaceae</taxon>
        <taxon>Penicillium</taxon>
    </lineage>
</organism>
<gene>
    <name evidence="7" type="ORF">POLS_LOCUS1538</name>
</gene>
<protein>
    <recommendedName>
        <fullName evidence="3">Thioredoxin</fullName>
    </recommendedName>
</protein>
<dbReference type="PROSITE" id="PS51352">
    <property type="entry name" value="THIOREDOXIN_2"/>
    <property type="match status" value="1"/>
</dbReference>
<feature type="site" description="Contributes to redox potential value" evidence="4">
    <location>
        <position position="43"/>
    </location>
</feature>
<evidence type="ECO:0000256" key="5">
    <source>
        <dbReference type="PIRSR" id="PIRSR000077-4"/>
    </source>
</evidence>
<evidence type="ECO:0000256" key="4">
    <source>
        <dbReference type="PIRSR" id="PIRSR000077-1"/>
    </source>
</evidence>
<dbReference type="SUPFAM" id="SSF52833">
    <property type="entry name" value="Thioredoxin-like"/>
    <property type="match status" value="1"/>
</dbReference>
<feature type="active site" description="Nucleophile" evidence="4">
    <location>
        <position position="44"/>
    </location>
</feature>
<dbReference type="Proteomes" id="UP001153618">
    <property type="component" value="Unassembled WGS sequence"/>
</dbReference>
<reference evidence="7" key="1">
    <citation type="submission" date="2021-07" db="EMBL/GenBank/DDBJ databases">
        <authorList>
            <person name="Branca A.L. A."/>
        </authorList>
    </citation>
    <scope>NUCLEOTIDE SEQUENCE</scope>
</reference>
<feature type="site" description="Contributes to redox potential value" evidence="4">
    <location>
        <position position="42"/>
    </location>
</feature>
<dbReference type="GO" id="GO:0015035">
    <property type="term" value="F:protein-disulfide reductase activity"/>
    <property type="evidence" value="ECO:0007669"/>
    <property type="project" value="InterPro"/>
</dbReference>
<proteinExistence type="inferred from homology"/>
<evidence type="ECO:0000313" key="7">
    <source>
        <dbReference type="EMBL" id="CAG7989365.1"/>
    </source>
</evidence>
<dbReference type="EMBL" id="CAJVOS010000011">
    <property type="protein sequence ID" value="CAG7989365.1"/>
    <property type="molecule type" value="Genomic_DNA"/>
</dbReference>
<feature type="active site" description="Nucleophile" evidence="4">
    <location>
        <position position="41"/>
    </location>
</feature>
<dbReference type="FunFam" id="3.40.30.10:FF:000245">
    <property type="entry name" value="Thioredoxin"/>
    <property type="match status" value="1"/>
</dbReference>
<dbReference type="PANTHER" id="PTHR46115">
    <property type="entry name" value="THIOREDOXIN-LIKE PROTEIN 1"/>
    <property type="match status" value="1"/>
</dbReference>
<evidence type="ECO:0000256" key="3">
    <source>
        <dbReference type="PIRNR" id="PIRNR000077"/>
    </source>
</evidence>
<comment type="similarity">
    <text evidence="1 3">Belongs to the thioredoxin family.</text>
</comment>
<keyword evidence="5" id="KW-0676">Redox-active center</keyword>
<keyword evidence="8" id="KW-1185">Reference proteome</keyword>
<dbReference type="AlphaFoldDB" id="A0A9W4HEU0"/>
<dbReference type="Gene3D" id="3.40.30.10">
    <property type="entry name" value="Glutaredoxin"/>
    <property type="match status" value="1"/>
</dbReference>
<dbReference type="InterPro" id="IPR005746">
    <property type="entry name" value="Thioredoxin"/>
</dbReference>
<evidence type="ECO:0000259" key="6">
    <source>
        <dbReference type="PROSITE" id="PS51352"/>
    </source>
</evidence>
<comment type="caution">
    <text evidence="7">The sequence shown here is derived from an EMBL/GenBank/DDBJ whole genome shotgun (WGS) entry which is preliminary data.</text>
</comment>
<dbReference type="PIRSF" id="PIRSF000077">
    <property type="entry name" value="Thioredoxin"/>
    <property type="match status" value="1"/>
</dbReference>
<dbReference type="PRINTS" id="PR00421">
    <property type="entry name" value="THIOREDOXIN"/>
</dbReference>
<keyword evidence="2 5" id="KW-1015">Disulfide bond</keyword>
<feature type="disulfide bond" description="Redox-active" evidence="5">
    <location>
        <begin position="41"/>
        <end position="44"/>
    </location>
</feature>
<evidence type="ECO:0000313" key="8">
    <source>
        <dbReference type="Proteomes" id="UP001153618"/>
    </source>
</evidence>
<dbReference type="InterPro" id="IPR013766">
    <property type="entry name" value="Thioredoxin_domain"/>
</dbReference>
<dbReference type="Pfam" id="PF00085">
    <property type="entry name" value="Thioredoxin"/>
    <property type="match status" value="1"/>
</dbReference>
<feature type="domain" description="Thioredoxin" evidence="6">
    <location>
        <begin position="1"/>
        <end position="115"/>
    </location>
</feature>
<evidence type="ECO:0000256" key="2">
    <source>
        <dbReference type="ARBA" id="ARBA00023157"/>
    </source>
</evidence>
<accession>A0A9W4HEU0</accession>
<dbReference type="InterPro" id="IPR036249">
    <property type="entry name" value="Thioredoxin-like_sf"/>
</dbReference>
<dbReference type="OrthoDB" id="10263751at2759"/>
<name>A0A9W4HEU0_PENOL</name>
<dbReference type="CDD" id="cd02947">
    <property type="entry name" value="TRX_family"/>
    <property type="match status" value="1"/>
</dbReference>